<gene>
    <name evidence="5" type="ORF">ACFQ3J_27005</name>
</gene>
<reference evidence="6" key="1">
    <citation type="journal article" date="2019" name="Int. J. Syst. Evol. Microbiol.">
        <title>The Global Catalogue of Microorganisms (GCM) 10K type strain sequencing project: providing services to taxonomists for standard genome sequencing and annotation.</title>
        <authorList>
            <consortium name="The Broad Institute Genomics Platform"/>
            <consortium name="The Broad Institute Genome Sequencing Center for Infectious Disease"/>
            <person name="Wu L."/>
            <person name="Ma J."/>
        </authorList>
    </citation>
    <scope>NUCLEOTIDE SEQUENCE [LARGE SCALE GENOMIC DNA]</scope>
    <source>
        <strain evidence="6">CCUG 53519</strain>
    </source>
</reference>
<keyword evidence="6" id="KW-1185">Reference proteome</keyword>
<accession>A0ABW3PWH9</accession>
<dbReference type="PROSITE" id="PS50853">
    <property type="entry name" value="FN3"/>
    <property type="match status" value="1"/>
</dbReference>
<feature type="region of interest" description="Disordered" evidence="2">
    <location>
        <begin position="299"/>
        <end position="334"/>
    </location>
</feature>
<dbReference type="SUPFAM" id="SSF49265">
    <property type="entry name" value="Fibronectin type III"/>
    <property type="match status" value="2"/>
</dbReference>
<sequence length="416" mass="46113">LNVNNIESRIASDQQEIELKHLTPGTKYSVGLAAGNESGQGEKNEITFFTLPEKPAGVRMGAVAAEQATVIWDEVESATRYQVVDGNGDTLTETKETRATLSELEPGQQYDLFVRAENASGYSQLTPISFRTQPAKVDVEINVDEVTTSGAKISWDPVPGVDGYKVYLDGELVEETSEPAYEFTDVMSAAKITGWSIVPYNEVAEVGTVLVPDVYTLPSDAYEIKVNASKARELTFDIETELKNEIFVLSYRGNEVYRGQETHVVLDDLMHQTTYSFEAWSENEAGDQSDVKTVVGTTLDRPEAPVSPPSVNPPQILPEENGSEEEEPISPPMLESPFEDIDNSWAKDQILKLYELGIVKGTGTQFEPARLITRIEFVSLLVRALQLETDETIELTFHDTNETEWYAEELKIALAN</sequence>
<feature type="non-terminal residue" evidence="5">
    <location>
        <position position="416"/>
    </location>
</feature>
<evidence type="ECO:0000256" key="2">
    <source>
        <dbReference type="SAM" id="MobiDB-lite"/>
    </source>
</evidence>
<dbReference type="Gene3D" id="2.60.40.10">
    <property type="entry name" value="Immunoglobulins"/>
    <property type="match status" value="3"/>
</dbReference>
<feature type="domain" description="Fibronectin type-III" evidence="3">
    <location>
        <begin position="1"/>
        <end position="54"/>
    </location>
</feature>
<organism evidence="5 6">
    <name type="scientific">Paenibacillus provencensis</name>
    <dbReference type="NCBI Taxonomy" id="441151"/>
    <lineage>
        <taxon>Bacteria</taxon>
        <taxon>Bacillati</taxon>
        <taxon>Bacillota</taxon>
        <taxon>Bacilli</taxon>
        <taxon>Bacillales</taxon>
        <taxon>Paenibacillaceae</taxon>
        <taxon>Paenibacillus</taxon>
    </lineage>
</organism>
<dbReference type="PANTHER" id="PTHR46708">
    <property type="entry name" value="TENASCIN"/>
    <property type="match status" value="1"/>
</dbReference>
<dbReference type="CDD" id="cd00063">
    <property type="entry name" value="FN3"/>
    <property type="match status" value="1"/>
</dbReference>
<dbReference type="PANTHER" id="PTHR46708:SF2">
    <property type="entry name" value="FIBRONECTIN TYPE-III DOMAIN-CONTAINING PROTEIN"/>
    <property type="match status" value="1"/>
</dbReference>
<dbReference type="InterPro" id="IPR036116">
    <property type="entry name" value="FN3_sf"/>
</dbReference>
<feature type="non-terminal residue" evidence="5">
    <location>
        <position position="1"/>
    </location>
</feature>
<evidence type="ECO:0000259" key="3">
    <source>
        <dbReference type="PROSITE" id="PS50853"/>
    </source>
</evidence>
<dbReference type="InterPro" id="IPR013783">
    <property type="entry name" value="Ig-like_fold"/>
</dbReference>
<dbReference type="InterPro" id="IPR050991">
    <property type="entry name" value="ECM_Regulatory_Proteins"/>
</dbReference>
<feature type="domain" description="SLH" evidence="4">
    <location>
        <begin position="333"/>
        <end position="395"/>
    </location>
</feature>
<name>A0ABW3PWH9_9BACL</name>
<dbReference type="Proteomes" id="UP001597169">
    <property type="component" value="Unassembled WGS sequence"/>
</dbReference>
<dbReference type="InterPro" id="IPR003961">
    <property type="entry name" value="FN3_dom"/>
</dbReference>
<feature type="compositionally biased region" description="Pro residues" evidence="2">
    <location>
        <begin position="305"/>
        <end position="316"/>
    </location>
</feature>
<evidence type="ECO:0000259" key="4">
    <source>
        <dbReference type="PROSITE" id="PS51272"/>
    </source>
</evidence>
<evidence type="ECO:0000313" key="6">
    <source>
        <dbReference type="Proteomes" id="UP001597169"/>
    </source>
</evidence>
<dbReference type="InterPro" id="IPR001119">
    <property type="entry name" value="SLH_dom"/>
</dbReference>
<proteinExistence type="predicted"/>
<protein>
    <submittedName>
        <fullName evidence="5">Fibronectin type III domain-containing protein</fullName>
    </submittedName>
</protein>
<dbReference type="Pfam" id="PF00041">
    <property type="entry name" value="fn3"/>
    <property type="match status" value="1"/>
</dbReference>
<evidence type="ECO:0000313" key="5">
    <source>
        <dbReference type="EMBL" id="MFD1131754.1"/>
    </source>
</evidence>
<comment type="caution">
    <text evidence="5">The sequence shown here is derived from an EMBL/GenBank/DDBJ whole genome shotgun (WGS) entry which is preliminary data.</text>
</comment>
<dbReference type="SMART" id="SM00060">
    <property type="entry name" value="FN3"/>
    <property type="match status" value="2"/>
</dbReference>
<dbReference type="RefSeq" id="WP_379294426.1">
    <property type="nucleotide sequence ID" value="NZ_JBHTKX010000021.1"/>
</dbReference>
<dbReference type="EMBL" id="JBHTKX010000021">
    <property type="protein sequence ID" value="MFD1131754.1"/>
    <property type="molecule type" value="Genomic_DNA"/>
</dbReference>
<dbReference type="Pfam" id="PF00395">
    <property type="entry name" value="SLH"/>
    <property type="match status" value="1"/>
</dbReference>
<keyword evidence="1" id="KW-0677">Repeat</keyword>
<evidence type="ECO:0000256" key="1">
    <source>
        <dbReference type="ARBA" id="ARBA00022737"/>
    </source>
</evidence>
<dbReference type="PROSITE" id="PS51272">
    <property type="entry name" value="SLH"/>
    <property type="match status" value="1"/>
</dbReference>